<feature type="coiled-coil region" evidence="9">
    <location>
        <begin position="67"/>
        <end position="120"/>
    </location>
</feature>
<dbReference type="Proteomes" id="UP000029989">
    <property type="component" value="Unassembled WGS sequence"/>
</dbReference>
<dbReference type="RefSeq" id="WP_036211152.1">
    <property type="nucleotide sequence ID" value="NZ_AVPT01000015.1"/>
</dbReference>
<dbReference type="Pfam" id="PF02586">
    <property type="entry name" value="SRAP"/>
    <property type="match status" value="1"/>
</dbReference>
<keyword evidence="5" id="KW-0190">Covalent protein-DNA linkage</keyword>
<dbReference type="GO" id="GO:0016829">
    <property type="term" value="F:lyase activity"/>
    <property type="evidence" value="ECO:0007669"/>
    <property type="project" value="UniProtKB-KW"/>
</dbReference>
<keyword evidence="3" id="KW-0227">DNA damage</keyword>
<evidence type="ECO:0000256" key="7">
    <source>
        <dbReference type="ARBA" id="ARBA00023239"/>
    </source>
</evidence>
<keyword evidence="6" id="KW-0238">DNA-binding</keyword>
<evidence type="ECO:0000256" key="5">
    <source>
        <dbReference type="ARBA" id="ARBA00023124"/>
    </source>
</evidence>
<dbReference type="InterPro" id="IPR036590">
    <property type="entry name" value="SRAP-like"/>
</dbReference>
<accession>A0A0A0EYX0</accession>
<evidence type="ECO:0000256" key="3">
    <source>
        <dbReference type="ARBA" id="ARBA00022763"/>
    </source>
</evidence>
<reference evidence="10 11" key="1">
    <citation type="journal article" date="2015" name="Stand. Genomic Sci.">
        <title>Genomic information of the arsenic-resistant bacterium Lysobacter arseniciresistens type strain ZS79(T) and comparison of Lysobacter draft genomes.</title>
        <authorList>
            <person name="Liu L."/>
            <person name="Zhang S."/>
            <person name="Luo M."/>
            <person name="Wang G."/>
        </authorList>
    </citation>
    <scope>NUCLEOTIDE SEQUENCE [LARGE SCALE GENOMIC DNA]</scope>
    <source>
        <strain evidence="10 11">ZS79</strain>
    </source>
</reference>
<dbReference type="InterPro" id="IPR003738">
    <property type="entry name" value="SRAP"/>
</dbReference>
<gene>
    <name evidence="10" type="ORF">N799_05055</name>
</gene>
<evidence type="ECO:0000313" key="11">
    <source>
        <dbReference type="Proteomes" id="UP000029989"/>
    </source>
</evidence>
<evidence type="ECO:0000256" key="2">
    <source>
        <dbReference type="ARBA" id="ARBA00022670"/>
    </source>
</evidence>
<dbReference type="STRING" id="913325.N799_05055"/>
<dbReference type="GO" id="GO:0003697">
    <property type="term" value="F:single-stranded DNA binding"/>
    <property type="evidence" value="ECO:0007669"/>
    <property type="project" value="InterPro"/>
</dbReference>
<dbReference type="EMBL" id="AVPT01000015">
    <property type="protein sequence ID" value="KGM56161.1"/>
    <property type="molecule type" value="Genomic_DNA"/>
</dbReference>
<comment type="caution">
    <text evidence="10">The sequence shown here is derived from an EMBL/GenBank/DDBJ whole genome shotgun (WGS) entry which is preliminary data.</text>
</comment>
<keyword evidence="4 8" id="KW-0378">Hydrolase</keyword>
<dbReference type="OrthoDB" id="107650at2"/>
<keyword evidence="9" id="KW-0175">Coiled coil</keyword>
<dbReference type="PANTHER" id="PTHR13604">
    <property type="entry name" value="DC12-RELATED"/>
    <property type="match status" value="1"/>
</dbReference>
<dbReference type="Gene3D" id="3.90.1680.10">
    <property type="entry name" value="SOS response associated peptidase-like"/>
    <property type="match status" value="1"/>
</dbReference>
<dbReference type="AlphaFoldDB" id="A0A0A0EYX0"/>
<dbReference type="GO" id="GO:0106300">
    <property type="term" value="P:protein-DNA covalent cross-linking repair"/>
    <property type="evidence" value="ECO:0007669"/>
    <property type="project" value="InterPro"/>
</dbReference>
<keyword evidence="11" id="KW-1185">Reference proteome</keyword>
<evidence type="ECO:0000256" key="6">
    <source>
        <dbReference type="ARBA" id="ARBA00023125"/>
    </source>
</evidence>
<evidence type="ECO:0000256" key="8">
    <source>
        <dbReference type="RuleBase" id="RU364100"/>
    </source>
</evidence>
<dbReference type="PANTHER" id="PTHR13604:SF0">
    <property type="entry name" value="ABASIC SITE PROCESSING PROTEIN HMCES"/>
    <property type="match status" value="1"/>
</dbReference>
<keyword evidence="7" id="KW-0456">Lyase</keyword>
<evidence type="ECO:0000256" key="1">
    <source>
        <dbReference type="ARBA" id="ARBA00008136"/>
    </source>
</evidence>
<keyword evidence="2 8" id="KW-0645">Protease</keyword>
<evidence type="ECO:0000256" key="4">
    <source>
        <dbReference type="ARBA" id="ARBA00022801"/>
    </source>
</evidence>
<proteinExistence type="inferred from homology"/>
<evidence type="ECO:0000313" key="10">
    <source>
        <dbReference type="EMBL" id="KGM56161.1"/>
    </source>
</evidence>
<dbReference type="EC" id="3.4.-.-" evidence="8"/>
<dbReference type="eggNOG" id="COG2135">
    <property type="taxonomic scope" value="Bacteria"/>
</dbReference>
<dbReference type="SUPFAM" id="SSF143081">
    <property type="entry name" value="BB1717-like"/>
    <property type="match status" value="1"/>
</dbReference>
<evidence type="ECO:0000256" key="9">
    <source>
        <dbReference type="SAM" id="Coils"/>
    </source>
</evidence>
<dbReference type="GO" id="GO:0008233">
    <property type="term" value="F:peptidase activity"/>
    <property type="evidence" value="ECO:0007669"/>
    <property type="project" value="UniProtKB-KW"/>
</dbReference>
<name>A0A0A0EYX0_9GAMM</name>
<comment type="similarity">
    <text evidence="1 8">Belongs to the SOS response-associated peptidase family.</text>
</comment>
<dbReference type="GO" id="GO:0006508">
    <property type="term" value="P:proteolysis"/>
    <property type="evidence" value="ECO:0007669"/>
    <property type="project" value="UniProtKB-KW"/>
</dbReference>
<organism evidence="10 11">
    <name type="scientific">Lysobacter arseniciresistens ZS79</name>
    <dbReference type="NCBI Taxonomy" id="913325"/>
    <lineage>
        <taxon>Bacteria</taxon>
        <taxon>Pseudomonadati</taxon>
        <taxon>Pseudomonadota</taxon>
        <taxon>Gammaproteobacteria</taxon>
        <taxon>Lysobacterales</taxon>
        <taxon>Lysobacteraceae</taxon>
        <taxon>Novilysobacter</taxon>
    </lineage>
</organism>
<protein>
    <recommendedName>
        <fullName evidence="8">Abasic site processing protein</fullName>
        <ecNumber evidence="8">3.4.-.-</ecNumber>
    </recommendedName>
</protein>
<sequence>MCYSAQVWADYEKYVRHYGANIDIRTFHDLYVRKRQGDKLKTPKAMDVAFKAGEIAGLVREIHGSEVAGLEQELFKQKKRLADAERTLQTKITKKAENDQRIAGNKVEQIKERLANLKRTDDQPRDSRIYPGMYAPVMVWEDGGRVIKPMRYQCRPAGKPEFYDRKFPGTYNARRDSLEGFWKPLFSHSHAVLIADRFYENVETTEGNAVVEFAPRSGEPMLIACLWSRWSAGNDELLSFAAITDDPEPEVAAAGHDRTIINIKPEHVDAWLNPKAGELEALYAIFDDKQHPYYEHRKAA</sequence>